<name>A0A9J6BYC4_POLVA</name>
<organism evidence="1 2">
    <name type="scientific">Polypedilum vanderplanki</name>
    <name type="common">Sleeping chironomid midge</name>
    <dbReference type="NCBI Taxonomy" id="319348"/>
    <lineage>
        <taxon>Eukaryota</taxon>
        <taxon>Metazoa</taxon>
        <taxon>Ecdysozoa</taxon>
        <taxon>Arthropoda</taxon>
        <taxon>Hexapoda</taxon>
        <taxon>Insecta</taxon>
        <taxon>Pterygota</taxon>
        <taxon>Neoptera</taxon>
        <taxon>Endopterygota</taxon>
        <taxon>Diptera</taxon>
        <taxon>Nematocera</taxon>
        <taxon>Chironomoidea</taxon>
        <taxon>Chironomidae</taxon>
        <taxon>Chironominae</taxon>
        <taxon>Polypedilum</taxon>
        <taxon>Polypedilum</taxon>
    </lineage>
</organism>
<accession>A0A9J6BYC4</accession>
<comment type="caution">
    <text evidence="1">The sequence shown here is derived from an EMBL/GenBank/DDBJ whole genome shotgun (WGS) entry which is preliminary data.</text>
</comment>
<evidence type="ECO:0000313" key="1">
    <source>
        <dbReference type="EMBL" id="KAG5674696.1"/>
    </source>
</evidence>
<dbReference type="OrthoDB" id="406864at2759"/>
<proteinExistence type="predicted"/>
<dbReference type="PANTHER" id="PTHR31649">
    <property type="entry name" value="AGAP009604-PA"/>
    <property type="match status" value="1"/>
</dbReference>
<dbReference type="PANTHER" id="PTHR31649:SF10">
    <property type="entry name" value="IP19903P-RELATED"/>
    <property type="match status" value="1"/>
</dbReference>
<dbReference type="AlphaFoldDB" id="A0A9J6BYC4"/>
<reference evidence="1" key="1">
    <citation type="submission" date="2021-03" db="EMBL/GenBank/DDBJ databases">
        <title>Chromosome level genome of the anhydrobiotic midge Polypedilum vanderplanki.</title>
        <authorList>
            <person name="Yoshida Y."/>
            <person name="Kikawada T."/>
            <person name="Gusev O."/>
        </authorList>
    </citation>
    <scope>NUCLEOTIDE SEQUENCE</scope>
    <source>
        <strain evidence="1">NIAS01</strain>
        <tissue evidence="1">Whole body or cell culture</tissue>
    </source>
</reference>
<keyword evidence="2" id="KW-1185">Reference proteome</keyword>
<dbReference type="EMBL" id="JADBJN010000002">
    <property type="protein sequence ID" value="KAG5674696.1"/>
    <property type="molecule type" value="Genomic_DNA"/>
</dbReference>
<evidence type="ECO:0000313" key="2">
    <source>
        <dbReference type="Proteomes" id="UP001107558"/>
    </source>
</evidence>
<gene>
    <name evidence="1" type="ORF">PVAND_004648</name>
</gene>
<dbReference type="Proteomes" id="UP001107558">
    <property type="component" value="Chromosome 2"/>
</dbReference>
<sequence length="342" mass="38134">MRLFLCFLTGELAINSKVIQSFLVIAFFMQTSVSHDSEEKPEFECAIKYYHYYLDNEPAEYGLTAGNYAPGKKAYVGLRIFMNVILTVSRIQLDPPGILIPGNEGPGFFVNESSKIYYLNKRRHQNFKWEKSQNGDIVPFAIDFSKATNGVSSYFGRIVKNGTVLLGIILPETNSLFYVDENGVSRTTTNYEVLTCKSHKNETATPSQNIIDPNSPPNVDAPTSCINNWIPYKNDDAPAKNGIIAGMYDCGNIAYVGSCKPAALNMPGRVQITFTKGVYTAFKKREYFVNDSSTTYLADNPNYTYSWVNYDGSGFPPLNAVFVRSFAAKVSFAIARVKSCTF</sequence>
<protein>
    <submittedName>
        <fullName evidence="1">Uncharacterized protein</fullName>
    </submittedName>
</protein>